<evidence type="ECO:0000313" key="4">
    <source>
        <dbReference type="Proteomes" id="UP001054846"/>
    </source>
</evidence>
<dbReference type="PANTHER" id="PTHR43135:SF3">
    <property type="entry name" value="ALPHA-D-RIBOSE 1-METHYLPHOSPHONATE 5-TRIPHOSPHATE DIPHOSPHATASE"/>
    <property type="match status" value="1"/>
</dbReference>
<gene>
    <name evidence="3" type="ORF">ISF26_15685</name>
</gene>
<dbReference type="InterPro" id="IPR011059">
    <property type="entry name" value="Metal-dep_hydrolase_composite"/>
</dbReference>
<dbReference type="InterPro" id="IPR006680">
    <property type="entry name" value="Amidohydro-rel"/>
</dbReference>
<reference evidence="3 4" key="1">
    <citation type="journal article" date="2021" name="Genome Biol. Evol.">
        <title>Complete Genome Sequencing of a Novel Gloeobacter Species from a Waterfall Cave in Mexico.</title>
        <authorList>
            <person name="Saw J.H."/>
            <person name="Cardona T."/>
            <person name="Montejano G."/>
        </authorList>
    </citation>
    <scope>NUCLEOTIDE SEQUENCE [LARGE SCALE GENOMIC DNA]</scope>
    <source>
        <strain evidence="3">MG652769</strain>
    </source>
</reference>
<dbReference type="CDD" id="cd01299">
    <property type="entry name" value="Met_dep_hydrolase_A"/>
    <property type="match status" value="1"/>
</dbReference>
<keyword evidence="1" id="KW-0732">Signal</keyword>
<dbReference type="EMBL" id="CP063845">
    <property type="protein sequence ID" value="UFP97015.1"/>
    <property type="molecule type" value="Genomic_DNA"/>
</dbReference>
<dbReference type="InterPro" id="IPR032466">
    <property type="entry name" value="Metal_Hydrolase"/>
</dbReference>
<dbReference type="Proteomes" id="UP001054846">
    <property type="component" value="Chromosome"/>
</dbReference>
<evidence type="ECO:0000259" key="2">
    <source>
        <dbReference type="Pfam" id="PF01979"/>
    </source>
</evidence>
<feature type="chain" id="PRO_5046053469" evidence="1">
    <location>
        <begin position="20"/>
        <end position="432"/>
    </location>
</feature>
<organism evidence="3 4">
    <name type="scientific">Gloeobacter morelensis MG652769</name>
    <dbReference type="NCBI Taxonomy" id="2781736"/>
    <lineage>
        <taxon>Bacteria</taxon>
        <taxon>Bacillati</taxon>
        <taxon>Cyanobacteriota</taxon>
        <taxon>Cyanophyceae</taxon>
        <taxon>Gloeobacterales</taxon>
        <taxon>Gloeobacteraceae</taxon>
        <taxon>Gloeobacter</taxon>
        <taxon>Gloeobacter morelensis</taxon>
    </lineage>
</organism>
<evidence type="ECO:0000313" key="3">
    <source>
        <dbReference type="EMBL" id="UFP97015.1"/>
    </source>
</evidence>
<dbReference type="InterPro" id="IPR051781">
    <property type="entry name" value="Metallo-dep_Hydrolase"/>
</dbReference>
<dbReference type="SUPFAM" id="SSF51338">
    <property type="entry name" value="Composite domain of metallo-dependent hydrolases"/>
    <property type="match status" value="1"/>
</dbReference>
<dbReference type="SUPFAM" id="SSF51556">
    <property type="entry name" value="Metallo-dependent hydrolases"/>
    <property type="match status" value="1"/>
</dbReference>
<dbReference type="InterPro" id="IPR057744">
    <property type="entry name" value="OTAase-like"/>
</dbReference>
<name>A0ABY3PTM1_9CYAN</name>
<feature type="signal peptide" evidence="1">
    <location>
        <begin position="1"/>
        <end position="19"/>
    </location>
</feature>
<dbReference type="Gene3D" id="2.30.40.10">
    <property type="entry name" value="Urease, subunit C, domain 1"/>
    <property type="match status" value="1"/>
</dbReference>
<feature type="domain" description="Amidohydrolase-related" evidence="2">
    <location>
        <begin position="77"/>
        <end position="420"/>
    </location>
</feature>
<dbReference type="PANTHER" id="PTHR43135">
    <property type="entry name" value="ALPHA-D-RIBOSE 1-METHYLPHOSPHONATE 5-TRIPHOSPHATE DIPHOSPHATASE"/>
    <property type="match status" value="1"/>
</dbReference>
<evidence type="ECO:0000256" key="1">
    <source>
        <dbReference type="SAM" id="SignalP"/>
    </source>
</evidence>
<accession>A0ABY3PTM1</accession>
<dbReference type="Gene3D" id="3.20.20.140">
    <property type="entry name" value="Metal-dependent hydrolases"/>
    <property type="match status" value="1"/>
</dbReference>
<sequence>MKVLLLVIAVLVLSLRPSAAQTASSYLLKPAAVFDGVSAPRPGWVVLVKGERIAAAGPLGEVGVPGGTEIIDLPGATLLPGLIDLHTHLLLHPYNEALWDDQVLKESLTLRVARAVAAARRTLMAGFTTLRDLGTEGAGYADVGLKQAIDQGVVPGPRLVVVTRAIVATGSYGPKGFDPAYAVPQGAEEADGVEGLTRVVRDQIGKGADWIKVYADYRWGPNGEVQPTFLPSELSAIVEAARSSGRPAVAHATHPEGMRRSALAGFETIEHGDAGTGEVFALMARRGVAYCPTLAASEAVERYRGWRPGSAPEPEALTQKRASFKAALAAGVTICNGSDAGVFAHGENARELELMVEYGLAPLAALQAATSVNARLLHMETSIGQIKPGLLADLVAVEGDPARDIKTLRQVRLVIKNGQIYRDGTTQAQAER</sequence>
<proteinExistence type="predicted"/>
<keyword evidence="4" id="KW-1185">Reference proteome</keyword>
<protein>
    <submittedName>
        <fullName evidence="3">Amidohydrolase family protein</fullName>
    </submittedName>
</protein>
<dbReference type="Pfam" id="PF01979">
    <property type="entry name" value="Amidohydro_1"/>
    <property type="match status" value="1"/>
</dbReference>